<keyword evidence="5 6" id="KW-0539">Nucleus</keyword>
<dbReference type="EMBL" id="JACETU010000003">
    <property type="protein sequence ID" value="KAF7433203.1"/>
    <property type="molecule type" value="Genomic_DNA"/>
</dbReference>
<dbReference type="Gene3D" id="1.20.58.2050">
    <property type="match status" value="1"/>
</dbReference>
<dbReference type="Pfam" id="PF05916">
    <property type="entry name" value="Sld5"/>
    <property type="match status" value="1"/>
</dbReference>
<reference evidence="9" key="1">
    <citation type="submission" date="2019-07" db="EMBL/GenBank/DDBJ databases">
        <authorList>
            <person name="Palmer J.M."/>
        </authorList>
    </citation>
    <scope>NUCLEOTIDE SEQUENCE</scope>
    <source>
        <strain evidence="9">PC9</strain>
    </source>
</reference>
<dbReference type="SUPFAM" id="SSF158573">
    <property type="entry name" value="GINS helical bundle-like"/>
    <property type="match status" value="1"/>
</dbReference>
<evidence type="ECO:0000313" key="10">
    <source>
        <dbReference type="Proteomes" id="UP000623687"/>
    </source>
</evidence>
<dbReference type="Proteomes" id="UP000623687">
    <property type="component" value="Unassembled WGS sequence"/>
</dbReference>
<dbReference type="GeneID" id="59374971"/>
<evidence type="ECO:0000256" key="6">
    <source>
        <dbReference type="RuleBase" id="RU367161"/>
    </source>
</evidence>
<dbReference type="InterPro" id="IPR036224">
    <property type="entry name" value="GINS_bundle-like_dom_sf"/>
</dbReference>
<dbReference type="Pfam" id="PF22466">
    <property type="entry name" value="PSF3_N"/>
    <property type="match status" value="1"/>
</dbReference>
<comment type="similarity">
    <text evidence="2 6">Belongs to the GINS3/PSF3 family.</text>
</comment>
<organism evidence="9 10">
    <name type="scientific">Pleurotus ostreatus</name>
    <name type="common">Oyster mushroom</name>
    <name type="synonym">White-rot fungus</name>
    <dbReference type="NCBI Taxonomy" id="5322"/>
    <lineage>
        <taxon>Eukaryota</taxon>
        <taxon>Fungi</taxon>
        <taxon>Dikarya</taxon>
        <taxon>Basidiomycota</taxon>
        <taxon>Agaricomycotina</taxon>
        <taxon>Agaricomycetes</taxon>
        <taxon>Agaricomycetidae</taxon>
        <taxon>Agaricales</taxon>
        <taxon>Pleurotineae</taxon>
        <taxon>Pleurotaceae</taxon>
        <taxon>Pleurotus</taxon>
    </lineage>
</organism>
<dbReference type="RefSeq" id="XP_036633230.1">
    <property type="nucleotide sequence ID" value="XM_036774728.1"/>
</dbReference>
<keyword evidence="10" id="KW-1185">Reference proteome</keyword>
<protein>
    <recommendedName>
        <fullName evidence="3 6">DNA replication complex GINS protein PSF3</fullName>
    </recommendedName>
</protein>
<dbReference type="GO" id="GO:1902975">
    <property type="term" value="P:mitotic DNA replication initiation"/>
    <property type="evidence" value="ECO:0007669"/>
    <property type="project" value="TreeGrafter"/>
</dbReference>
<dbReference type="GO" id="GO:0000811">
    <property type="term" value="C:GINS complex"/>
    <property type="evidence" value="ECO:0007669"/>
    <property type="project" value="UniProtKB-UniRule"/>
</dbReference>
<evidence type="ECO:0000256" key="5">
    <source>
        <dbReference type="ARBA" id="ARBA00023242"/>
    </source>
</evidence>
<gene>
    <name evidence="9" type="primary">PSF3</name>
    <name evidence="9" type="ORF">PC9H_005153</name>
</gene>
<evidence type="ECO:0000259" key="8">
    <source>
        <dbReference type="Pfam" id="PF22466"/>
    </source>
</evidence>
<dbReference type="VEuPathDB" id="FungiDB:PC9H_005153"/>
<dbReference type="PANTHER" id="PTHR22768:SF0">
    <property type="entry name" value="DNA REPLICATION COMPLEX GINS PROTEIN PSF3"/>
    <property type="match status" value="1"/>
</dbReference>
<comment type="caution">
    <text evidence="9">The sequence shown here is derived from an EMBL/GenBank/DDBJ whole genome shotgun (WGS) entry which is preliminary data.</text>
</comment>
<evidence type="ECO:0000256" key="2">
    <source>
        <dbReference type="ARBA" id="ARBA00006343"/>
    </source>
</evidence>
<comment type="subunit">
    <text evidence="6">Component of the GINS complex.</text>
</comment>
<name>A0A8H7A074_PLEOS</name>
<keyword evidence="4 6" id="KW-0235">DNA replication</keyword>
<dbReference type="InterPro" id="IPR038437">
    <property type="entry name" value="GINS_Psf3_sf"/>
</dbReference>
<comment type="subcellular location">
    <subcellularLocation>
        <location evidence="1 6">Nucleus</location>
    </subcellularLocation>
</comment>
<accession>A0A8H7A074</accession>
<dbReference type="InterPro" id="IPR055221">
    <property type="entry name" value="PSF3_N"/>
</dbReference>
<feature type="domain" description="DNA replication complex GINS protein PSF3 N-terminal" evidence="8">
    <location>
        <begin position="30"/>
        <end position="79"/>
    </location>
</feature>
<evidence type="ECO:0000256" key="4">
    <source>
        <dbReference type="ARBA" id="ARBA00022705"/>
    </source>
</evidence>
<dbReference type="InterPro" id="IPR021151">
    <property type="entry name" value="GINS_A"/>
</dbReference>
<proteinExistence type="inferred from homology"/>
<comment type="function">
    <text evidence="6">The GINS complex plays an essential role in the initiation of DNA replication.</text>
</comment>
<dbReference type="OrthoDB" id="10251744at2759"/>
<dbReference type="CDD" id="cd11713">
    <property type="entry name" value="GINS_A_psf3"/>
    <property type="match status" value="1"/>
</dbReference>
<dbReference type="InterPro" id="IPR010492">
    <property type="entry name" value="GINS_Psf3"/>
</dbReference>
<evidence type="ECO:0000256" key="3">
    <source>
        <dbReference type="ARBA" id="ARBA00015140"/>
    </source>
</evidence>
<dbReference type="PANTHER" id="PTHR22768">
    <property type="entry name" value="DNA REPLICATION COMPLEX GINS PROTEIN PSF3"/>
    <property type="match status" value="1"/>
</dbReference>
<dbReference type="CDD" id="cd21693">
    <property type="entry name" value="GINS_B_Psf3"/>
    <property type="match status" value="1"/>
</dbReference>
<feature type="domain" description="GINS subunit" evidence="7">
    <location>
        <begin position="94"/>
        <end position="207"/>
    </location>
</feature>
<evidence type="ECO:0000256" key="1">
    <source>
        <dbReference type="ARBA" id="ARBA00004123"/>
    </source>
</evidence>
<sequence length="215" mass="24102">MIAIHYTALSPVFELNVFHSPEALMEYDYFSIESILAENQKLQCTFKYDIPDMGHLGGGNERDIKMLSKRQIPLWLAYTIIYSDWADFSIPTPFNAKVRNALKAEPRSVRLSSLVGSGGLWYGFGKAVMDILDDDQAEEMSDAMTKAFRGRLTEIVDQAQHFAALGPVGGGSSSGDSAQLFREGLDGTERELFGLAQESTKRSKRWYEESNKGRR</sequence>
<evidence type="ECO:0000313" key="9">
    <source>
        <dbReference type="EMBL" id="KAF7433203.1"/>
    </source>
</evidence>
<dbReference type="SUPFAM" id="SSF160059">
    <property type="entry name" value="PriA/YqbF domain"/>
    <property type="match status" value="1"/>
</dbReference>
<evidence type="ECO:0000259" key="7">
    <source>
        <dbReference type="Pfam" id="PF05916"/>
    </source>
</evidence>
<dbReference type="AlphaFoldDB" id="A0A8H7A074"/>